<name>A0A830FBL3_9EURY</name>
<reference evidence="2" key="1">
    <citation type="journal article" date="2014" name="Int. J. Syst. Evol. Microbiol.">
        <title>Complete genome sequence of Corynebacterium casei LMG S-19264T (=DSM 44701T), isolated from a smear-ripened cheese.</title>
        <authorList>
            <consortium name="US DOE Joint Genome Institute (JGI-PGF)"/>
            <person name="Walter F."/>
            <person name="Albersmeier A."/>
            <person name="Kalinowski J."/>
            <person name="Ruckert C."/>
        </authorList>
    </citation>
    <scope>NUCLEOTIDE SEQUENCE</scope>
    <source>
        <strain evidence="2">JCM 19596</strain>
    </source>
</reference>
<evidence type="ECO:0000259" key="1">
    <source>
        <dbReference type="Pfam" id="PF13649"/>
    </source>
</evidence>
<accession>A0A830FBL3</accession>
<proteinExistence type="predicted"/>
<organism evidence="2 3">
    <name type="scientific">Halocalculus aciditolerans</name>
    <dbReference type="NCBI Taxonomy" id="1383812"/>
    <lineage>
        <taxon>Archaea</taxon>
        <taxon>Methanobacteriati</taxon>
        <taxon>Methanobacteriota</taxon>
        <taxon>Stenosarchaea group</taxon>
        <taxon>Halobacteria</taxon>
        <taxon>Halobacteriales</taxon>
        <taxon>Halobacteriaceae</taxon>
        <taxon>Halocalculus</taxon>
    </lineage>
</organism>
<comment type="caution">
    <text evidence="2">The sequence shown here is derived from an EMBL/GenBank/DDBJ whole genome shotgun (WGS) entry which is preliminary data.</text>
</comment>
<dbReference type="InterPro" id="IPR029063">
    <property type="entry name" value="SAM-dependent_MTases_sf"/>
</dbReference>
<dbReference type="RefSeq" id="WP_188977760.1">
    <property type="nucleotide sequence ID" value="NZ_BMPG01000002.1"/>
</dbReference>
<dbReference type="SUPFAM" id="SSF53335">
    <property type="entry name" value="S-adenosyl-L-methionine-dependent methyltransferases"/>
    <property type="match status" value="1"/>
</dbReference>
<dbReference type="AlphaFoldDB" id="A0A830FBL3"/>
<dbReference type="EMBL" id="BMPG01000002">
    <property type="protein sequence ID" value="GGL58745.1"/>
    <property type="molecule type" value="Genomic_DNA"/>
</dbReference>
<sequence>MGGDSVREAWSERSGEYSPDYYAYYGPDEVSEAVLDALDESVGRGASVLELGCSSGRHLAHLHENGYESVAGVDINADAFDVMADAYPDLAEDGEFHVGAIEDVVAEFEDGAFDAVYSVETLQHIHRDDEWVFEEIARVAGDALVTVEIEETESAAPTDESGDTTDSGVTYVDDGIPLYCRNWRDVFTVYGFEEAASRALDRDVLRVFRATN</sequence>
<protein>
    <recommendedName>
        <fullName evidence="1">Methyltransferase domain-containing protein</fullName>
    </recommendedName>
</protein>
<reference evidence="2" key="2">
    <citation type="submission" date="2020-09" db="EMBL/GenBank/DDBJ databases">
        <authorList>
            <person name="Sun Q."/>
            <person name="Ohkuma M."/>
        </authorList>
    </citation>
    <scope>NUCLEOTIDE SEQUENCE</scope>
    <source>
        <strain evidence="2">JCM 19596</strain>
    </source>
</reference>
<evidence type="ECO:0000313" key="3">
    <source>
        <dbReference type="Proteomes" id="UP000607197"/>
    </source>
</evidence>
<keyword evidence="3" id="KW-1185">Reference proteome</keyword>
<dbReference type="InterPro" id="IPR041698">
    <property type="entry name" value="Methyltransf_25"/>
</dbReference>
<dbReference type="CDD" id="cd02440">
    <property type="entry name" value="AdoMet_MTases"/>
    <property type="match status" value="1"/>
</dbReference>
<dbReference type="Pfam" id="PF13649">
    <property type="entry name" value="Methyltransf_25"/>
    <property type="match status" value="1"/>
</dbReference>
<gene>
    <name evidence="2" type="ORF">GCM10009039_16240</name>
</gene>
<evidence type="ECO:0000313" key="2">
    <source>
        <dbReference type="EMBL" id="GGL58745.1"/>
    </source>
</evidence>
<feature type="domain" description="Methyltransferase" evidence="1">
    <location>
        <begin position="48"/>
        <end position="139"/>
    </location>
</feature>
<dbReference type="OrthoDB" id="6243at2157"/>
<dbReference type="Proteomes" id="UP000607197">
    <property type="component" value="Unassembled WGS sequence"/>
</dbReference>
<dbReference type="Gene3D" id="3.40.50.150">
    <property type="entry name" value="Vaccinia Virus protein VP39"/>
    <property type="match status" value="1"/>
</dbReference>